<feature type="transmembrane region" description="Helical" evidence="2">
    <location>
        <begin position="452"/>
        <end position="476"/>
    </location>
</feature>
<accession>A0ABR3NNX8</accession>
<evidence type="ECO:0000259" key="3">
    <source>
        <dbReference type="PROSITE" id="PS50835"/>
    </source>
</evidence>
<protein>
    <recommendedName>
        <fullName evidence="3">Ig-like domain-containing protein</fullName>
    </recommendedName>
</protein>
<dbReference type="InterPro" id="IPR036179">
    <property type="entry name" value="Ig-like_dom_sf"/>
</dbReference>
<dbReference type="SMART" id="SM00407">
    <property type="entry name" value="IGc1"/>
    <property type="match status" value="1"/>
</dbReference>
<dbReference type="InterPro" id="IPR050380">
    <property type="entry name" value="Immune_Resp_Modulators"/>
</dbReference>
<gene>
    <name evidence="4" type="ORF">QQF64_024933</name>
</gene>
<evidence type="ECO:0000313" key="4">
    <source>
        <dbReference type="EMBL" id="KAL1278260.1"/>
    </source>
</evidence>
<dbReference type="InterPro" id="IPR013783">
    <property type="entry name" value="Ig-like_fold"/>
</dbReference>
<dbReference type="CDD" id="cd00098">
    <property type="entry name" value="IgC1"/>
    <property type="match status" value="1"/>
</dbReference>
<proteinExistence type="predicted"/>
<dbReference type="PROSITE" id="PS50835">
    <property type="entry name" value="IG_LIKE"/>
    <property type="match status" value="3"/>
</dbReference>
<dbReference type="Proteomes" id="UP001558613">
    <property type="component" value="Unassembled WGS sequence"/>
</dbReference>
<evidence type="ECO:0000256" key="1">
    <source>
        <dbReference type="ARBA" id="ARBA00023319"/>
    </source>
</evidence>
<dbReference type="SUPFAM" id="SSF48726">
    <property type="entry name" value="Immunoglobulin"/>
    <property type="match status" value="3"/>
</dbReference>
<dbReference type="Pfam" id="PF07654">
    <property type="entry name" value="C1-set"/>
    <property type="match status" value="3"/>
</dbReference>
<name>A0ABR3NNX8_9TELE</name>
<feature type="domain" description="Ig-like" evidence="3">
    <location>
        <begin position="125"/>
        <end position="216"/>
    </location>
</feature>
<evidence type="ECO:0000256" key="2">
    <source>
        <dbReference type="SAM" id="Phobius"/>
    </source>
</evidence>
<keyword evidence="2" id="KW-0812">Transmembrane</keyword>
<dbReference type="InterPro" id="IPR007110">
    <property type="entry name" value="Ig-like_dom"/>
</dbReference>
<keyword evidence="2" id="KW-1133">Transmembrane helix</keyword>
<feature type="domain" description="Ig-like" evidence="3">
    <location>
        <begin position="326"/>
        <end position="422"/>
    </location>
</feature>
<dbReference type="PANTHER" id="PTHR23411">
    <property type="entry name" value="TAPASIN"/>
    <property type="match status" value="1"/>
</dbReference>
<feature type="domain" description="Ig-like" evidence="3">
    <location>
        <begin position="27"/>
        <end position="121"/>
    </location>
</feature>
<dbReference type="InterPro" id="IPR003597">
    <property type="entry name" value="Ig_C1-set"/>
</dbReference>
<reference evidence="4 5" key="1">
    <citation type="submission" date="2023-09" db="EMBL/GenBank/DDBJ databases">
        <authorList>
            <person name="Wang M."/>
        </authorList>
    </citation>
    <scope>NUCLEOTIDE SEQUENCE [LARGE SCALE GENOMIC DNA]</scope>
    <source>
        <strain evidence="4">GT-2023</strain>
        <tissue evidence="4">Liver</tissue>
    </source>
</reference>
<sequence>MRSHCDAFNYWGKGTQVIVTDEVPKAPKVFMMSPCESSPGSLIVGCLATDFLPTESVRFKWMDQRGNALTDFIEHPTVGTKDKKMKVSYITIDETKWNQSAITCEARHQLENVRETFATVKPQTPTPSLVLVATQKSTSVMCVIEDFYPKKIDVQWKVNNINSISQLKLERKLNDTGHYTAYSFYEVSNTMGDVNAQYTCEVTHRGQLFKTTANFKAKFALTLKPPIQREIFLNDKVVLEAVVSGDVKETVESASVSCSVSGTVLTVKPGEVRSSNDISQSIKKYNVTVDTKKWFDEEMVTCTARDTNNKDIKQTISFNKGDGKTPDVTIYKPDNMDKSTQRVSHVCEVTSTKLGNIYIMWTVDNGPYIEGLTSAPIHQKDSTTVLSILTMTKQEYEHLKTTITCAVIHANMSNRRSPLQVSTSKSEPPEPENGFAMDCNKDVLEEDEFRSLWSTATSFIFLFLFSLTYSAVLSFCKVKQR</sequence>
<keyword evidence="5" id="KW-1185">Reference proteome</keyword>
<comment type="caution">
    <text evidence="4">The sequence shown here is derived from an EMBL/GenBank/DDBJ whole genome shotgun (WGS) entry which is preliminary data.</text>
</comment>
<keyword evidence="1" id="KW-0393">Immunoglobulin domain</keyword>
<evidence type="ECO:0000313" key="5">
    <source>
        <dbReference type="Proteomes" id="UP001558613"/>
    </source>
</evidence>
<organism evidence="4 5">
    <name type="scientific">Cirrhinus molitorella</name>
    <name type="common">mud carp</name>
    <dbReference type="NCBI Taxonomy" id="172907"/>
    <lineage>
        <taxon>Eukaryota</taxon>
        <taxon>Metazoa</taxon>
        <taxon>Chordata</taxon>
        <taxon>Craniata</taxon>
        <taxon>Vertebrata</taxon>
        <taxon>Euteleostomi</taxon>
        <taxon>Actinopterygii</taxon>
        <taxon>Neopterygii</taxon>
        <taxon>Teleostei</taxon>
        <taxon>Ostariophysi</taxon>
        <taxon>Cypriniformes</taxon>
        <taxon>Cyprinidae</taxon>
        <taxon>Labeoninae</taxon>
        <taxon>Labeonini</taxon>
        <taxon>Cirrhinus</taxon>
    </lineage>
</organism>
<dbReference type="EMBL" id="JAYMGO010000003">
    <property type="protein sequence ID" value="KAL1278260.1"/>
    <property type="molecule type" value="Genomic_DNA"/>
</dbReference>
<dbReference type="Gene3D" id="2.60.40.10">
    <property type="entry name" value="Immunoglobulins"/>
    <property type="match status" value="3"/>
</dbReference>
<keyword evidence="2" id="KW-0472">Membrane</keyword>